<keyword evidence="13" id="KW-1185">Reference proteome</keyword>
<feature type="domain" description="RNA polymerase sigma factor 54 DNA-binding" evidence="10">
    <location>
        <begin position="316"/>
        <end position="475"/>
    </location>
</feature>
<dbReference type="Proteomes" id="UP000321899">
    <property type="component" value="Unassembled WGS sequence"/>
</dbReference>
<name>A0A5Q4VHZ1_9BACT</name>
<comment type="similarity">
    <text evidence="1">Belongs to the sigma-54 factor family.</text>
</comment>
<keyword evidence="6" id="KW-0731">Sigma factor</keyword>
<evidence type="ECO:0000256" key="9">
    <source>
        <dbReference type="SAM" id="MobiDB-lite"/>
    </source>
</evidence>
<feature type="region of interest" description="Disordered" evidence="9">
    <location>
        <begin position="46"/>
        <end position="72"/>
    </location>
</feature>
<dbReference type="InterPro" id="IPR007634">
    <property type="entry name" value="RNA_pol_sigma_54_DNA-bd"/>
</dbReference>
<dbReference type="GO" id="GO:0016987">
    <property type="term" value="F:sigma factor activity"/>
    <property type="evidence" value="ECO:0007669"/>
    <property type="project" value="UniProtKB-KW"/>
</dbReference>
<dbReference type="Gene3D" id="1.10.10.60">
    <property type="entry name" value="Homeodomain-like"/>
    <property type="match status" value="1"/>
</dbReference>
<keyword evidence="4" id="KW-0548">Nucleotidyltransferase</keyword>
<dbReference type="GO" id="GO:0003677">
    <property type="term" value="F:DNA binding"/>
    <property type="evidence" value="ECO:0007669"/>
    <property type="project" value="UniProtKB-KW"/>
</dbReference>
<sequence>MAIELRQQLKLTQQLVMTPQLQQAIKLLQLSRLELVDAIQQELEQNPALEERMEAPDTETPEVNETPASEESLQEIEISEKVSAETDWDSYLDEYSSTGRVHFESEEREAPRYENFISGKETLHEHLFWQLSMTGADIRIQQLAGLIIGNINTDGYLDTGIEDIMKVSDCSEKKVTEALRLVQSFDPPGIAARNLQECLLLQIKRLGIASDVVEKIISQHLKHLENKNFKAIAKSLKLTIETVIAAVSVIRSLEPKPGREYHNEAPVYITPDIYVYKHGNDFLISLNDDGLPRLHINPYYKKAMRTGEKVTGETKEYLQEKMRSASWLIKSIQQRQKTIYNVMESIVRFQKDFFEKGIAHLKPMVLRDVAQDIQMHESTISRVTTNKYAYTPQGLFELKYFFNSSINRVEGEAMASASVLDKIKQLVESEDPQKPYSDLKLAEILEKEHNIDIARRTIAKYREILKILPSSKRRQY</sequence>
<comment type="caution">
    <text evidence="12">The sequence shown here is derived from an EMBL/GenBank/DDBJ whole genome shotgun (WGS) entry which is preliminary data.</text>
</comment>
<dbReference type="PRINTS" id="PR00045">
    <property type="entry name" value="SIGMA54FCT"/>
</dbReference>
<evidence type="ECO:0000256" key="5">
    <source>
        <dbReference type="ARBA" id="ARBA00023015"/>
    </source>
</evidence>
<dbReference type="AlphaFoldDB" id="A0A5Q4VHZ1"/>
<evidence type="ECO:0000313" key="13">
    <source>
        <dbReference type="Proteomes" id="UP000321899"/>
    </source>
</evidence>
<proteinExistence type="inferred from homology"/>
<feature type="domain" description="RNA polymerase sigma factor 54 core-binding" evidence="11">
    <location>
        <begin position="113"/>
        <end position="300"/>
    </location>
</feature>
<keyword evidence="3" id="KW-0808">Transferase</keyword>
<organism evidence="12 13">
    <name type="scientific">Desulfobotulus mexicanus</name>
    <dbReference type="NCBI Taxonomy" id="2586642"/>
    <lineage>
        <taxon>Bacteria</taxon>
        <taxon>Pseudomonadati</taxon>
        <taxon>Thermodesulfobacteriota</taxon>
        <taxon>Desulfobacteria</taxon>
        <taxon>Desulfobacterales</taxon>
        <taxon>Desulfobacteraceae</taxon>
        <taxon>Desulfobotulus</taxon>
    </lineage>
</organism>
<evidence type="ECO:0000259" key="10">
    <source>
        <dbReference type="Pfam" id="PF04552"/>
    </source>
</evidence>
<evidence type="ECO:0000256" key="4">
    <source>
        <dbReference type="ARBA" id="ARBA00022695"/>
    </source>
</evidence>
<dbReference type="InterPro" id="IPR000394">
    <property type="entry name" value="RNA_pol_sigma_54"/>
</dbReference>
<evidence type="ECO:0000313" key="12">
    <source>
        <dbReference type="EMBL" id="TYT75882.1"/>
    </source>
</evidence>
<evidence type="ECO:0000256" key="1">
    <source>
        <dbReference type="ARBA" id="ARBA00008798"/>
    </source>
</evidence>
<dbReference type="Pfam" id="PF00309">
    <property type="entry name" value="Sigma54_AID"/>
    <property type="match status" value="1"/>
</dbReference>
<reference evidence="12 13" key="1">
    <citation type="submission" date="2019-06" db="EMBL/GenBank/DDBJ databases">
        <title>Desulfobotulus mexicanus sp. nov., a novel sulfate-reducing bacterium isolated from the sediment of an alkaline crater lake in Mexico.</title>
        <authorList>
            <person name="Hirschler-Rea A."/>
        </authorList>
    </citation>
    <scope>NUCLEOTIDE SEQUENCE [LARGE SCALE GENOMIC DNA]</scope>
    <source>
        <strain evidence="12 13">PAR22N</strain>
    </source>
</reference>
<keyword evidence="7" id="KW-0238">DNA-binding</keyword>
<dbReference type="RefSeq" id="WP_139446132.1">
    <property type="nucleotide sequence ID" value="NZ_VDMB01000002.1"/>
</dbReference>
<dbReference type="PROSITE" id="PS00718">
    <property type="entry name" value="SIGMA54_2"/>
    <property type="match status" value="1"/>
</dbReference>
<evidence type="ECO:0000259" key="11">
    <source>
        <dbReference type="Pfam" id="PF04963"/>
    </source>
</evidence>
<evidence type="ECO:0000256" key="3">
    <source>
        <dbReference type="ARBA" id="ARBA00022679"/>
    </source>
</evidence>
<dbReference type="PANTHER" id="PTHR32248">
    <property type="entry name" value="RNA POLYMERASE SIGMA-54 FACTOR"/>
    <property type="match status" value="1"/>
</dbReference>
<dbReference type="PROSITE" id="PS00717">
    <property type="entry name" value="SIGMA54_1"/>
    <property type="match status" value="1"/>
</dbReference>
<dbReference type="NCBIfam" id="NF009118">
    <property type="entry name" value="PRK12469.1"/>
    <property type="match status" value="1"/>
</dbReference>
<keyword evidence="8" id="KW-0804">Transcription</keyword>
<dbReference type="InterPro" id="IPR038709">
    <property type="entry name" value="RpoN_core-bd_sf"/>
</dbReference>
<gene>
    <name evidence="12" type="primary">rpoN</name>
    <name evidence="12" type="ORF">FIM25_03010</name>
</gene>
<evidence type="ECO:0000256" key="7">
    <source>
        <dbReference type="ARBA" id="ARBA00023125"/>
    </source>
</evidence>
<dbReference type="EMBL" id="VDMB01000002">
    <property type="protein sequence ID" value="TYT75882.1"/>
    <property type="molecule type" value="Genomic_DNA"/>
</dbReference>
<dbReference type="GO" id="GO:0006352">
    <property type="term" value="P:DNA-templated transcription initiation"/>
    <property type="evidence" value="ECO:0007669"/>
    <property type="project" value="InterPro"/>
</dbReference>
<dbReference type="Gene3D" id="1.10.10.1330">
    <property type="entry name" value="RNA polymerase sigma-54 factor, core-binding domain"/>
    <property type="match status" value="1"/>
</dbReference>
<keyword evidence="2" id="KW-0240">DNA-directed RNA polymerase</keyword>
<evidence type="ECO:0000256" key="8">
    <source>
        <dbReference type="ARBA" id="ARBA00023163"/>
    </source>
</evidence>
<dbReference type="PIRSF" id="PIRSF000774">
    <property type="entry name" value="RpoN"/>
    <property type="match status" value="1"/>
</dbReference>
<dbReference type="Pfam" id="PF04552">
    <property type="entry name" value="Sigma54_DBD"/>
    <property type="match status" value="1"/>
</dbReference>
<dbReference type="OrthoDB" id="9814402at2"/>
<dbReference type="NCBIfam" id="TIGR02395">
    <property type="entry name" value="rpoN_sigma"/>
    <property type="match status" value="1"/>
</dbReference>
<dbReference type="PANTHER" id="PTHR32248:SF4">
    <property type="entry name" value="RNA POLYMERASE SIGMA-54 FACTOR"/>
    <property type="match status" value="1"/>
</dbReference>
<dbReference type="Pfam" id="PF04963">
    <property type="entry name" value="Sigma54_CBD"/>
    <property type="match status" value="1"/>
</dbReference>
<evidence type="ECO:0000256" key="2">
    <source>
        <dbReference type="ARBA" id="ARBA00022478"/>
    </source>
</evidence>
<dbReference type="GO" id="GO:0016779">
    <property type="term" value="F:nucleotidyltransferase activity"/>
    <property type="evidence" value="ECO:0007669"/>
    <property type="project" value="UniProtKB-KW"/>
</dbReference>
<dbReference type="GO" id="GO:0001216">
    <property type="term" value="F:DNA-binding transcription activator activity"/>
    <property type="evidence" value="ECO:0007669"/>
    <property type="project" value="InterPro"/>
</dbReference>
<evidence type="ECO:0000256" key="6">
    <source>
        <dbReference type="ARBA" id="ARBA00023082"/>
    </source>
</evidence>
<dbReference type="PROSITE" id="PS50044">
    <property type="entry name" value="SIGMA54_3"/>
    <property type="match status" value="1"/>
</dbReference>
<dbReference type="InterPro" id="IPR007046">
    <property type="entry name" value="RNA_pol_sigma_54_core-bd"/>
</dbReference>
<accession>A0A5Q4VHZ1</accession>
<keyword evidence="5" id="KW-0805">Transcription regulation</keyword>
<protein>
    <submittedName>
        <fullName evidence="12">RNA polymerase factor sigma-54</fullName>
    </submittedName>
</protein>
<dbReference type="GO" id="GO:0000428">
    <property type="term" value="C:DNA-directed RNA polymerase complex"/>
    <property type="evidence" value="ECO:0007669"/>
    <property type="project" value="UniProtKB-KW"/>
</dbReference>